<name>A0ABP0SQ84_9DINO</name>
<organism evidence="2 3">
    <name type="scientific">Durusdinium trenchii</name>
    <dbReference type="NCBI Taxonomy" id="1381693"/>
    <lineage>
        <taxon>Eukaryota</taxon>
        <taxon>Sar</taxon>
        <taxon>Alveolata</taxon>
        <taxon>Dinophyceae</taxon>
        <taxon>Suessiales</taxon>
        <taxon>Symbiodiniaceae</taxon>
        <taxon>Durusdinium</taxon>
    </lineage>
</organism>
<sequence>MPELEVDDLEPVQQVSFAADDGGRRRPSVSSMSDLFLDAATELEMQSPSNAKAQVSQEMTAETKALFGSLESLAEAASKLILCGHVDQALQLLETAFSSVADSDREVALAGVGVQILLCAALSQAGRHEEALDIAQHAVQIGDTILEQLEEPREIYPEAPEADAETGDDVPQEASLESLTAPLALLQRALELAVQSRQCQALEMEFLGPKSEEIGLDFWQKLMVLHDECLELAQGLPKSSNVRQRAEQSKREWQLRAADATLPKLSPASSGALQAWRCMLGTPRKVVQRSDQGLHLPTHERLYQGLPPAVDLEFERLRRHPSFPSSIGELPASTASSTFMEKGYGSMSAQTLSSWSTSSSLSGSGSKPISRHQLPRGDIYVHTSPRRSELPRTPNWSSARRVPVLFSIQGTEGKSSWALRTLRKRDRVVFDDKKMNAFEDWRKNGSGPKMRLRDQVLQTEKGMQYFQDNLKKESYRFKNSWLKDVVTQEDLYSDRTFFCSEGLRVLKKNPRRQPRPISPLKPQVRKLFDHYGISCPHITEPTSLHLQVASYAELLQKSQKQAKLHNLPYHRGHGRRLDMGLGHFDALRIILRKHRRTAVAGLPGLSHSLSEKQ</sequence>
<comment type="caution">
    <text evidence="2">The sequence shown here is derived from an EMBL/GenBank/DDBJ whole genome shotgun (WGS) entry which is preliminary data.</text>
</comment>
<keyword evidence="3" id="KW-1185">Reference proteome</keyword>
<feature type="region of interest" description="Disordered" evidence="1">
    <location>
        <begin position="355"/>
        <end position="374"/>
    </location>
</feature>
<accession>A0ABP0SQ84</accession>
<dbReference type="Proteomes" id="UP001642484">
    <property type="component" value="Unassembled WGS sequence"/>
</dbReference>
<gene>
    <name evidence="2" type="ORF">CCMP2556_LOCUS52875</name>
</gene>
<reference evidence="2 3" key="1">
    <citation type="submission" date="2024-02" db="EMBL/GenBank/DDBJ databases">
        <authorList>
            <person name="Chen Y."/>
            <person name="Shah S."/>
            <person name="Dougan E. K."/>
            <person name="Thang M."/>
            <person name="Chan C."/>
        </authorList>
    </citation>
    <scope>NUCLEOTIDE SEQUENCE [LARGE SCALE GENOMIC DNA]</scope>
</reference>
<evidence type="ECO:0000313" key="2">
    <source>
        <dbReference type="EMBL" id="CAK9114349.1"/>
    </source>
</evidence>
<protein>
    <submittedName>
        <fullName evidence="2">Uncharacterized protein</fullName>
    </submittedName>
</protein>
<feature type="compositionally biased region" description="Low complexity" evidence="1">
    <location>
        <begin position="355"/>
        <end position="368"/>
    </location>
</feature>
<evidence type="ECO:0000256" key="1">
    <source>
        <dbReference type="SAM" id="MobiDB-lite"/>
    </source>
</evidence>
<dbReference type="EMBL" id="CAXAMN010027994">
    <property type="protein sequence ID" value="CAK9114349.1"/>
    <property type="molecule type" value="Genomic_DNA"/>
</dbReference>
<proteinExistence type="predicted"/>
<evidence type="ECO:0000313" key="3">
    <source>
        <dbReference type="Proteomes" id="UP001642484"/>
    </source>
</evidence>